<dbReference type="InterPro" id="IPR029787">
    <property type="entry name" value="Nucleotide_cyclase"/>
</dbReference>
<dbReference type="Pfam" id="PF00990">
    <property type="entry name" value="GGDEF"/>
    <property type="match status" value="1"/>
</dbReference>
<dbReference type="RefSeq" id="WP_074929379.1">
    <property type="nucleotide sequence ID" value="NZ_FPBL01000013.1"/>
</dbReference>
<dbReference type="Gene3D" id="3.30.70.270">
    <property type="match status" value="1"/>
</dbReference>
<dbReference type="CDD" id="cd01949">
    <property type="entry name" value="GGDEF"/>
    <property type="match status" value="1"/>
</dbReference>
<dbReference type="InterPro" id="IPR013976">
    <property type="entry name" value="HDOD"/>
</dbReference>
<sequence length="491" mass="54245">MKGNLLKQLRFCTSLPSLPSIALKIIDLAGKADTSLTQINHYISHDPALAAKIIKTANSPLYKSRYPISNISQATNILGTYGVITIALSFSLADSLIKQTREKLGMTDNNSFWRRSITSALASRTLGKRLGMDKILDDLFLAGLLQDIGILAFHALMPEDYPPVFLLAEDHNALLKAERQTFDIGHDELGAALLEYWKFPSYAPIACRNSHTAPDTPNAGINECVAVSGYITDYFLSPDKKEKIDETTRIAETYLGLDGHALIEVLEAMQNDLHHVEELFEITILNPAHLDNIITEARELLTMRAMIKVRELEDKIQHDGLTGAHNRAYFDGAFRGEFQLSIQQGTSLSLAMIDIDNYKTFNDTYGHIAGDGVLVAIAKAITDQIRQTDIFCRYGGDEFALILPGTTLSAARHILARVMESIAAIAYKPNEASTIRITASIGLAVNMDKEKSFDLQSEMLEAADRALYAAKYAGRNRIVEWNPALTSPLKT</sequence>
<dbReference type="Pfam" id="PF08668">
    <property type="entry name" value="HDOD"/>
    <property type="match status" value="1"/>
</dbReference>
<dbReference type="EMBL" id="FPBL01000013">
    <property type="protein sequence ID" value="SFU79313.1"/>
    <property type="molecule type" value="Genomic_DNA"/>
</dbReference>
<dbReference type="SMART" id="SM00267">
    <property type="entry name" value="GGDEF"/>
    <property type="match status" value="1"/>
</dbReference>
<evidence type="ECO:0000313" key="6">
    <source>
        <dbReference type="Proteomes" id="UP000183926"/>
    </source>
</evidence>
<organism evidence="5 6">
    <name type="scientific">Nitrosomonas eutropha</name>
    <dbReference type="NCBI Taxonomy" id="916"/>
    <lineage>
        <taxon>Bacteria</taxon>
        <taxon>Pseudomonadati</taxon>
        <taxon>Pseudomonadota</taxon>
        <taxon>Betaproteobacteria</taxon>
        <taxon>Nitrosomonadales</taxon>
        <taxon>Nitrosomonadaceae</taxon>
        <taxon>Nitrosomonas</taxon>
    </lineage>
</organism>
<dbReference type="OrthoDB" id="9813903at2"/>
<dbReference type="AlphaFoldDB" id="A0A1I7J2A6"/>
<reference evidence="5 6" key="1">
    <citation type="submission" date="2016-10" db="EMBL/GenBank/DDBJ databases">
        <authorList>
            <person name="de Groot N.N."/>
        </authorList>
    </citation>
    <scope>NUCLEOTIDE SEQUENCE [LARGE SCALE GENOMIC DNA]</scope>
    <source>
        <strain evidence="5 6">Nm24</strain>
    </source>
</reference>
<dbReference type="GO" id="GO:0052621">
    <property type="term" value="F:diguanylate cyclase activity"/>
    <property type="evidence" value="ECO:0007669"/>
    <property type="project" value="UniProtKB-EC"/>
</dbReference>
<dbReference type="InterPro" id="IPR000160">
    <property type="entry name" value="GGDEF_dom"/>
</dbReference>
<feature type="domain" description="GGDEF" evidence="3">
    <location>
        <begin position="346"/>
        <end position="483"/>
    </location>
</feature>
<dbReference type="InterPro" id="IPR050469">
    <property type="entry name" value="Diguanylate_Cyclase"/>
</dbReference>
<dbReference type="Proteomes" id="UP000183926">
    <property type="component" value="Unassembled WGS sequence"/>
</dbReference>
<dbReference type="EC" id="2.7.7.65" evidence="1"/>
<dbReference type="PANTHER" id="PTHR45138:SF9">
    <property type="entry name" value="DIGUANYLATE CYCLASE DGCM-RELATED"/>
    <property type="match status" value="1"/>
</dbReference>
<accession>A0A1I7J2A6</accession>
<dbReference type="InterPro" id="IPR043128">
    <property type="entry name" value="Rev_trsase/Diguanyl_cyclase"/>
</dbReference>
<dbReference type="PROSITE" id="PS50887">
    <property type="entry name" value="GGDEF"/>
    <property type="match status" value="1"/>
</dbReference>
<dbReference type="PANTHER" id="PTHR45138">
    <property type="entry name" value="REGULATORY COMPONENTS OF SENSORY TRANSDUCTION SYSTEM"/>
    <property type="match status" value="1"/>
</dbReference>
<proteinExistence type="predicted"/>
<evidence type="ECO:0000259" key="3">
    <source>
        <dbReference type="PROSITE" id="PS50887"/>
    </source>
</evidence>
<dbReference type="SUPFAM" id="SSF55073">
    <property type="entry name" value="Nucleotide cyclase"/>
    <property type="match status" value="1"/>
</dbReference>
<feature type="domain" description="HDOD" evidence="4">
    <location>
        <begin position="15"/>
        <end position="213"/>
    </location>
</feature>
<evidence type="ECO:0000256" key="1">
    <source>
        <dbReference type="ARBA" id="ARBA00012528"/>
    </source>
</evidence>
<dbReference type="PROSITE" id="PS51833">
    <property type="entry name" value="HDOD"/>
    <property type="match status" value="1"/>
</dbReference>
<dbReference type="Gene3D" id="1.10.3210.10">
    <property type="entry name" value="Hypothetical protein af1432"/>
    <property type="match status" value="1"/>
</dbReference>
<name>A0A1I7J2A6_9PROT</name>
<protein>
    <recommendedName>
        <fullName evidence="1">diguanylate cyclase</fullName>
        <ecNumber evidence="1">2.7.7.65</ecNumber>
    </recommendedName>
</protein>
<dbReference type="FunFam" id="3.30.70.270:FF:000001">
    <property type="entry name" value="Diguanylate cyclase domain protein"/>
    <property type="match status" value="1"/>
</dbReference>
<evidence type="ECO:0000256" key="2">
    <source>
        <dbReference type="ARBA" id="ARBA00034247"/>
    </source>
</evidence>
<dbReference type="SUPFAM" id="SSF109604">
    <property type="entry name" value="HD-domain/PDEase-like"/>
    <property type="match status" value="1"/>
</dbReference>
<comment type="catalytic activity">
    <reaction evidence="2">
        <text>2 GTP = 3',3'-c-di-GMP + 2 diphosphate</text>
        <dbReference type="Rhea" id="RHEA:24898"/>
        <dbReference type="ChEBI" id="CHEBI:33019"/>
        <dbReference type="ChEBI" id="CHEBI:37565"/>
        <dbReference type="ChEBI" id="CHEBI:58805"/>
        <dbReference type="EC" id="2.7.7.65"/>
    </reaction>
</comment>
<evidence type="ECO:0000313" key="5">
    <source>
        <dbReference type="EMBL" id="SFU79313.1"/>
    </source>
</evidence>
<evidence type="ECO:0000259" key="4">
    <source>
        <dbReference type="PROSITE" id="PS51833"/>
    </source>
</evidence>
<gene>
    <name evidence="5" type="ORF">SAMN05216339_11346</name>
</gene>
<dbReference type="NCBIfam" id="TIGR00254">
    <property type="entry name" value="GGDEF"/>
    <property type="match status" value="1"/>
</dbReference>